<dbReference type="EMBL" id="SMAE01000005">
    <property type="protein sequence ID" value="TCS89548.1"/>
    <property type="molecule type" value="Genomic_DNA"/>
</dbReference>
<comment type="caution">
    <text evidence="3">The sequence shown here is derived from an EMBL/GenBank/DDBJ whole genome shotgun (WGS) entry which is preliminary data.</text>
</comment>
<sequence length="193" mass="22801">MKKYNPILIFLFCGILFFASFICGYKMMSKTNRELVLEDDDSYKKQKELEILGEEERISPNTFIEKKVYYKQCEHSITKLDNVSEEIVNLTETQFREYIKENYPNIKILSFSPKKIVLKEERNHLCPNHYIIGESDGKIAIYRINEEGSKYLDRVFKDYPISLLKEIDQEKLKNGIIVDSEEELSDVLENFIS</sequence>
<keyword evidence="4" id="KW-1185">Reference proteome</keyword>
<evidence type="ECO:0000259" key="2">
    <source>
        <dbReference type="Pfam" id="PF08955"/>
    </source>
</evidence>
<dbReference type="OrthoDB" id="2082016at2"/>
<name>A0A4R3KXB0_9FIRM</name>
<feature type="domain" description="Bypass of forespore C C-terminal" evidence="2">
    <location>
        <begin position="130"/>
        <end position="191"/>
    </location>
</feature>
<keyword evidence="1" id="KW-1133">Transmembrane helix</keyword>
<dbReference type="RefSeq" id="WP_132027036.1">
    <property type="nucleotide sequence ID" value="NZ_CP068564.1"/>
</dbReference>
<keyword evidence="1" id="KW-0472">Membrane</keyword>
<dbReference type="AlphaFoldDB" id="A0A4R3KXB0"/>
<evidence type="ECO:0000313" key="3">
    <source>
        <dbReference type="EMBL" id="TCS89548.1"/>
    </source>
</evidence>
<organism evidence="3 4">
    <name type="scientific">Keratinibaculum paraultunense</name>
    <dbReference type="NCBI Taxonomy" id="1278232"/>
    <lineage>
        <taxon>Bacteria</taxon>
        <taxon>Bacillati</taxon>
        <taxon>Bacillota</taxon>
        <taxon>Tissierellia</taxon>
        <taxon>Tissierellales</taxon>
        <taxon>Tepidimicrobiaceae</taxon>
        <taxon>Keratinibaculum</taxon>
    </lineage>
</organism>
<protein>
    <submittedName>
        <fullName evidence="3">BofC-like protein</fullName>
    </submittedName>
</protein>
<accession>A0A4R3KXB0</accession>
<dbReference type="InterPro" id="IPR015050">
    <property type="entry name" value="BofC_C"/>
</dbReference>
<reference evidence="3 4" key="1">
    <citation type="submission" date="2019-03" db="EMBL/GenBank/DDBJ databases">
        <title>Genomic Encyclopedia of Type Strains, Phase IV (KMG-IV): sequencing the most valuable type-strain genomes for metagenomic binning, comparative biology and taxonomic classification.</title>
        <authorList>
            <person name="Goeker M."/>
        </authorList>
    </citation>
    <scope>NUCLEOTIDE SEQUENCE [LARGE SCALE GENOMIC DNA]</scope>
    <source>
        <strain evidence="3 4">DSM 26752</strain>
    </source>
</reference>
<dbReference type="Proteomes" id="UP000294567">
    <property type="component" value="Unassembled WGS sequence"/>
</dbReference>
<keyword evidence="1" id="KW-0812">Transmembrane</keyword>
<proteinExistence type="predicted"/>
<gene>
    <name evidence="3" type="ORF">EDD65_10519</name>
</gene>
<evidence type="ECO:0000256" key="1">
    <source>
        <dbReference type="SAM" id="Phobius"/>
    </source>
</evidence>
<dbReference type="Pfam" id="PF08955">
    <property type="entry name" value="BofC_C"/>
    <property type="match status" value="1"/>
</dbReference>
<feature type="transmembrane region" description="Helical" evidence="1">
    <location>
        <begin position="6"/>
        <end position="25"/>
    </location>
</feature>
<evidence type="ECO:0000313" key="4">
    <source>
        <dbReference type="Proteomes" id="UP000294567"/>
    </source>
</evidence>